<dbReference type="STRING" id="65393.PCC7424_1948"/>
<name>B7KDS7_GLOC7</name>
<comment type="catalytic activity">
    <reaction evidence="4">
        <text>(S)-ureidoglycolate = urea + glyoxylate</text>
        <dbReference type="Rhea" id="RHEA:11304"/>
        <dbReference type="ChEBI" id="CHEBI:16199"/>
        <dbReference type="ChEBI" id="CHEBI:36655"/>
        <dbReference type="ChEBI" id="CHEBI:57296"/>
        <dbReference type="EC" id="4.3.2.3"/>
    </reaction>
</comment>
<dbReference type="GO" id="GO:0000256">
    <property type="term" value="P:allantoin catabolic process"/>
    <property type="evidence" value="ECO:0007669"/>
    <property type="project" value="InterPro"/>
</dbReference>
<dbReference type="GO" id="GO:0050385">
    <property type="term" value="F:ureidoglycolate lyase activity"/>
    <property type="evidence" value="ECO:0007669"/>
    <property type="project" value="UniProtKB-EC"/>
</dbReference>
<evidence type="ECO:0000256" key="2">
    <source>
        <dbReference type="ARBA" id="ARBA00022631"/>
    </source>
</evidence>
<dbReference type="RefSeq" id="WP_012599322.1">
    <property type="nucleotide sequence ID" value="NC_011729.1"/>
</dbReference>
<evidence type="ECO:0000256" key="1">
    <source>
        <dbReference type="ARBA" id="ARBA00011738"/>
    </source>
</evidence>
<dbReference type="GO" id="GO:0004848">
    <property type="term" value="F:ureidoglycolate hydrolase activity"/>
    <property type="evidence" value="ECO:0007669"/>
    <property type="project" value="InterPro"/>
</dbReference>
<dbReference type="SUPFAM" id="SSF51182">
    <property type="entry name" value="RmlC-like cupins"/>
    <property type="match status" value="1"/>
</dbReference>
<dbReference type="InterPro" id="IPR007247">
    <property type="entry name" value="Ureidogly_lyase"/>
</dbReference>
<dbReference type="AlphaFoldDB" id="B7KDS7"/>
<gene>
    <name evidence="5" type="ordered locus">PCC7424_1948</name>
</gene>
<accession>B7KDS7</accession>
<dbReference type="OrthoDB" id="9804602at2"/>
<comment type="subunit">
    <text evidence="1">Homodimer.</text>
</comment>
<evidence type="ECO:0000313" key="6">
    <source>
        <dbReference type="Proteomes" id="UP000002384"/>
    </source>
</evidence>
<dbReference type="InterPro" id="IPR024060">
    <property type="entry name" value="Ureidoglycolate_lyase_dom_sf"/>
</dbReference>
<evidence type="ECO:0000313" key="5">
    <source>
        <dbReference type="EMBL" id="ACK70379.1"/>
    </source>
</evidence>
<dbReference type="Pfam" id="PF04115">
    <property type="entry name" value="Ureidogly_lyase"/>
    <property type="match status" value="1"/>
</dbReference>
<organism evidence="5 6">
    <name type="scientific">Gloeothece citriformis (strain PCC 7424)</name>
    <name type="common">Cyanothece sp. (strain PCC 7424)</name>
    <dbReference type="NCBI Taxonomy" id="65393"/>
    <lineage>
        <taxon>Bacteria</taxon>
        <taxon>Bacillati</taxon>
        <taxon>Cyanobacteriota</taxon>
        <taxon>Cyanophyceae</taxon>
        <taxon>Oscillatoriophycideae</taxon>
        <taxon>Chroococcales</taxon>
        <taxon>Aphanothecaceae</taxon>
        <taxon>Gloeothece</taxon>
        <taxon>Gloeothece citriformis</taxon>
    </lineage>
</organism>
<evidence type="ECO:0000256" key="3">
    <source>
        <dbReference type="ARBA" id="ARBA00023239"/>
    </source>
</evidence>
<evidence type="ECO:0008006" key="7">
    <source>
        <dbReference type="Google" id="ProtNLM"/>
    </source>
</evidence>
<dbReference type="HOGENOM" id="CLU_070445_1_0_3"/>
<dbReference type="InterPro" id="IPR011051">
    <property type="entry name" value="RmlC_Cupin_sf"/>
</dbReference>
<dbReference type="EMBL" id="CP001291">
    <property type="protein sequence ID" value="ACK70379.1"/>
    <property type="molecule type" value="Genomic_DNA"/>
</dbReference>
<reference evidence="6" key="1">
    <citation type="journal article" date="2011" name="MBio">
        <title>Novel metabolic attributes of the genus Cyanothece, comprising a group of unicellular nitrogen-fixing Cyanobacteria.</title>
        <authorList>
            <person name="Bandyopadhyay A."/>
            <person name="Elvitigala T."/>
            <person name="Welsh E."/>
            <person name="Stockel J."/>
            <person name="Liberton M."/>
            <person name="Min H."/>
            <person name="Sherman L.A."/>
            <person name="Pakrasi H.B."/>
        </authorList>
    </citation>
    <scope>NUCLEOTIDE SEQUENCE [LARGE SCALE GENOMIC DNA]</scope>
    <source>
        <strain evidence="6">PCC 7424</strain>
    </source>
</reference>
<dbReference type="KEGG" id="cyc:PCC7424_1948"/>
<protein>
    <recommendedName>
        <fullName evidence="7">Ureidoglycolate hydrolase</fullName>
    </recommendedName>
</protein>
<dbReference type="eggNOG" id="COG3194">
    <property type="taxonomic scope" value="Bacteria"/>
</dbReference>
<keyword evidence="6" id="KW-1185">Reference proteome</keyword>
<proteinExistence type="predicted"/>
<dbReference type="GO" id="GO:0006144">
    <property type="term" value="P:purine nucleobase metabolic process"/>
    <property type="evidence" value="ECO:0007669"/>
    <property type="project" value="UniProtKB-KW"/>
</dbReference>
<dbReference type="PANTHER" id="PTHR35721">
    <property type="entry name" value="UREIDOGLYCOLATE HYDROLASE"/>
    <property type="match status" value="1"/>
</dbReference>
<keyword evidence="2" id="KW-0659">Purine metabolism</keyword>
<sequence>MTETTQLKQLKAEGITAEAFKPYGQLITPSEDGKHYDQTDAQLNLENGTPRFYIMRLTKRGRKFNRITRHSQCTQCLGSLEGKDWFIGVAPPSDSPEPNLEQLKAFHIPGNCFIKLEVGTWHAGPYFDHDVVDFYNLELSDTNVVDHFTHNFEQKNNLEFEIVQS</sequence>
<dbReference type="Proteomes" id="UP000002384">
    <property type="component" value="Chromosome"/>
</dbReference>
<dbReference type="Gene3D" id="2.60.120.480">
    <property type="entry name" value="Ureidoglycolate hydrolase"/>
    <property type="match status" value="1"/>
</dbReference>
<keyword evidence="3" id="KW-0456">Lyase</keyword>
<evidence type="ECO:0000256" key="4">
    <source>
        <dbReference type="ARBA" id="ARBA00047684"/>
    </source>
</evidence>
<dbReference type="PANTHER" id="PTHR35721:SF1">
    <property type="entry name" value="UREIDOGLYCOLATE HYDROLASE"/>
    <property type="match status" value="1"/>
</dbReference>